<dbReference type="Pfam" id="PF01580">
    <property type="entry name" value="FtsK_SpoIIIE"/>
    <property type="match status" value="1"/>
</dbReference>
<dbReference type="InterPro" id="IPR038472">
    <property type="entry name" value="DndE_sf"/>
</dbReference>
<name>A0A1T4RD56_9BACT</name>
<dbReference type="SUPFAM" id="SSF52540">
    <property type="entry name" value="P-loop containing nucleoside triphosphate hydrolases"/>
    <property type="match status" value="1"/>
</dbReference>
<organism evidence="2 3">
    <name type="scientific">Chitinophaga eiseniae</name>
    <dbReference type="NCBI Taxonomy" id="634771"/>
    <lineage>
        <taxon>Bacteria</taxon>
        <taxon>Pseudomonadati</taxon>
        <taxon>Bacteroidota</taxon>
        <taxon>Chitinophagia</taxon>
        <taxon>Chitinophagales</taxon>
        <taxon>Chitinophagaceae</taxon>
        <taxon>Chitinophaga</taxon>
    </lineage>
</organism>
<dbReference type="InterPro" id="IPR051162">
    <property type="entry name" value="T4SS_component"/>
</dbReference>
<dbReference type="PANTHER" id="PTHR30121">
    <property type="entry name" value="UNCHARACTERIZED PROTEIN YJGR-RELATED"/>
    <property type="match status" value="1"/>
</dbReference>
<sequence>MLINIRTSEANKIIVQELTRKVFPGASENYISRVAFAYSISKGIHLDSSNKEHLLDSRGKEYKDDILFGNYRDYYITIICQHYQVYKTDPSISKYIKMHIDHGLSLMNKLFEENKNYSGLDFLLEHIEKGIEILEENTVSNDAIIFDDKTRKIRITNKEYFAKELKVRVGETFDGDPIYFGLNDTSIHNNAHVAVAGNSGTGKTYFANNFLKQVVEGSKGKVNFIYLDFKGLKKEDEKGLEPFFTKTKAIYIDAPQKPFPINPLSFIDNVNEKNRIMGINKFVDIITSYSNIGKVQQQTLRDATRQAFANAKKGGYPTIKDIYNNVVAADNRPSTLREILQNLSDLDLFQSKVDLQNDFLNKNYYLSLSGDLPNNIRFTSVFLIINYIYNVFMNMDNAPIEGSYQGMRYVFLIDEAHVIFKEKKSQDLLEKILREIRSKGVSVVLLSQGIEEFNQPSFDFSSMCETAFLFDIKDKTNLRMMQKFMGIGEKHANALKKSMESIEKYQLVSNLKEYKIAELFKA</sequence>
<dbReference type="EMBL" id="FUWZ01000002">
    <property type="protein sequence ID" value="SKA13736.1"/>
    <property type="molecule type" value="Genomic_DNA"/>
</dbReference>
<dbReference type="AlphaFoldDB" id="A0A1T4RD56"/>
<dbReference type="PANTHER" id="PTHR30121:SF6">
    <property type="entry name" value="SLR6007 PROTEIN"/>
    <property type="match status" value="1"/>
</dbReference>
<evidence type="ECO:0000313" key="2">
    <source>
        <dbReference type="EMBL" id="SKA13736.1"/>
    </source>
</evidence>
<protein>
    <submittedName>
        <fullName evidence="2">DNA sulfur modification protein DndE</fullName>
    </submittedName>
</protein>
<evidence type="ECO:0000259" key="1">
    <source>
        <dbReference type="Pfam" id="PF01580"/>
    </source>
</evidence>
<keyword evidence="3" id="KW-1185">Reference proteome</keyword>
<feature type="domain" description="FtsK" evidence="1">
    <location>
        <begin position="163"/>
        <end position="232"/>
    </location>
</feature>
<dbReference type="InterPro" id="IPR002543">
    <property type="entry name" value="FtsK_dom"/>
</dbReference>
<dbReference type="OrthoDB" id="1356651at2"/>
<accession>A0A1T4RD56</accession>
<dbReference type="GO" id="GO:0005524">
    <property type="term" value="F:ATP binding"/>
    <property type="evidence" value="ECO:0007669"/>
    <property type="project" value="InterPro"/>
</dbReference>
<proteinExistence type="predicted"/>
<dbReference type="GO" id="GO:0003677">
    <property type="term" value="F:DNA binding"/>
    <property type="evidence" value="ECO:0007669"/>
    <property type="project" value="InterPro"/>
</dbReference>
<dbReference type="Proteomes" id="UP000190367">
    <property type="component" value="Unassembled WGS sequence"/>
</dbReference>
<dbReference type="STRING" id="634771.SAMN04488128_1021030"/>
<dbReference type="Pfam" id="PF08870">
    <property type="entry name" value="DndE"/>
    <property type="match status" value="1"/>
</dbReference>
<reference evidence="3" key="1">
    <citation type="submission" date="2017-02" db="EMBL/GenBank/DDBJ databases">
        <authorList>
            <person name="Varghese N."/>
            <person name="Submissions S."/>
        </authorList>
    </citation>
    <scope>NUCLEOTIDE SEQUENCE [LARGE SCALE GENOMIC DNA]</scope>
    <source>
        <strain evidence="3">DSM 22224</strain>
    </source>
</reference>
<gene>
    <name evidence="2" type="ORF">SAMN04488128_1021030</name>
</gene>
<dbReference type="RefSeq" id="WP_078669520.1">
    <property type="nucleotide sequence ID" value="NZ_FUWZ01000002.1"/>
</dbReference>
<dbReference type="InterPro" id="IPR014969">
    <property type="entry name" value="DNA_S_DndE"/>
</dbReference>
<evidence type="ECO:0000313" key="3">
    <source>
        <dbReference type="Proteomes" id="UP000190367"/>
    </source>
</evidence>
<dbReference type="InterPro" id="IPR027417">
    <property type="entry name" value="P-loop_NTPase"/>
</dbReference>
<dbReference type="Gene3D" id="3.40.50.300">
    <property type="entry name" value="P-loop containing nucleotide triphosphate hydrolases"/>
    <property type="match status" value="1"/>
</dbReference>
<dbReference type="Gene3D" id="1.10.1220.160">
    <property type="entry name" value="DNA sulphur modification protein DndE"/>
    <property type="match status" value="1"/>
</dbReference>